<keyword evidence="3" id="KW-1185">Reference proteome</keyword>
<feature type="region of interest" description="Disordered" evidence="1">
    <location>
        <begin position="80"/>
        <end position="122"/>
    </location>
</feature>
<protein>
    <submittedName>
        <fullName evidence="2">Uncharacterized protein</fullName>
    </submittedName>
</protein>
<dbReference type="InParanoid" id="A0A1Y1XWD5"/>
<organism evidence="2 3">
    <name type="scientific">Basidiobolus meristosporus CBS 931.73</name>
    <dbReference type="NCBI Taxonomy" id="1314790"/>
    <lineage>
        <taxon>Eukaryota</taxon>
        <taxon>Fungi</taxon>
        <taxon>Fungi incertae sedis</taxon>
        <taxon>Zoopagomycota</taxon>
        <taxon>Entomophthoromycotina</taxon>
        <taxon>Basidiobolomycetes</taxon>
        <taxon>Basidiobolales</taxon>
        <taxon>Basidiobolaceae</taxon>
        <taxon>Basidiobolus</taxon>
    </lineage>
</organism>
<evidence type="ECO:0000313" key="3">
    <source>
        <dbReference type="Proteomes" id="UP000193498"/>
    </source>
</evidence>
<sequence length="399" mass="45397">MATLAYGDHAKFFKPADSSNMAVASVSDHGFSPIRYTDQGVIFPYYMLDEDIEITPEEAQLRRLKIGSMVKRAPHHKYKKVYKKHSKKHHKKTEHKVGEKTDVEPMTEPTTGEGDVDAPVNDEAAEDDLDIAADEDNEDDTDPEEAELWGRWGRGRWGRGRWGRGRWGRGRWGRADGAVADGEEDELSKVAVNHSSNTYYSKMLFKPSVLCSLLLATLAYGDHAKFFEPAASSNMAVASVSDYGFSPIRYTDQGVIFPYYMLDEDIEITSEEAQLRRLKIGSMVKRAPHHKSKKVYKKVTKKHHKKHHKTTKHKVGEKTDVEPMTEPTTGEVDVDAPVNDEAAVNDPDVATDEDNEDDTDPEEAELWGRWGRGRWGRGRWGRGRWGRGRWGRGRWGRRW</sequence>
<evidence type="ECO:0000313" key="2">
    <source>
        <dbReference type="EMBL" id="ORX90059.1"/>
    </source>
</evidence>
<dbReference type="Proteomes" id="UP000193498">
    <property type="component" value="Unassembled WGS sequence"/>
</dbReference>
<proteinExistence type="predicted"/>
<dbReference type="EMBL" id="MCFE01000402">
    <property type="protein sequence ID" value="ORX90059.1"/>
    <property type="molecule type" value="Genomic_DNA"/>
</dbReference>
<accession>A0A1Y1XWD5</accession>
<feature type="region of interest" description="Disordered" evidence="1">
    <location>
        <begin position="291"/>
        <end position="365"/>
    </location>
</feature>
<comment type="caution">
    <text evidence="2">The sequence shown here is derived from an EMBL/GenBank/DDBJ whole genome shotgun (WGS) entry which is preliminary data.</text>
</comment>
<feature type="compositionally biased region" description="Basic residues" evidence="1">
    <location>
        <begin position="291"/>
        <end position="313"/>
    </location>
</feature>
<feature type="compositionally biased region" description="Acidic residues" evidence="1">
    <location>
        <begin position="349"/>
        <end position="365"/>
    </location>
</feature>
<dbReference type="AlphaFoldDB" id="A0A1Y1XWD5"/>
<evidence type="ECO:0000256" key="1">
    <source>
        <dbReference type="SAM" id="MobiDB-lite"/>
    </source>
</evidence>
<gene>
    <name evidence="2" type="ORF">K493DRAFT_357306</name>
</gene>
<feature type="compositionally biased region" description="Basic residues" evidence="1">
    <location>
        <begin position="80"/>
        <end position="94"/>
    </location>
</feature>
<reference evidence="2 3" key="1">
    <citation type="submission" date="2016-07" db="EMBL/GenBank/DDBJ databases">
        <title>Pervasive Adenine N6-methylation of Active Genes in Fungi.</title>
        <authorList>
            <consortium name="DOE Joint Genome Institute"/>
            <person name="Mondo S.J."/>
            <person name="Dannebaum R.O."/>
            <person name="Kuo R.C."/>
            <person name="Labutti K."/>
            <person name="Haridas S."/>
            <person name="Kuo A."/>
            <person name="Salamov A."/>
            <person name="Ahrendt S.R."/>
            <person name="Lipzen A."/>
            <person name="Sullivan W."/>
            <person name="Andreopoulos W.B."/>
            <person name="Clum A."/>
            <person name="Lindquist E."/>
            <person name="Daum C."/>
            <person name="Ramamoorthy G.K."/>
            <person name="Gryganskyi A."/>
            <person name="Culley D."/>
            <person name="Magnuson J.K."/>
            <person name="James T.Y."/>
            <person name="O'Malley M.A."/>
            <person name="Stajich J.E."/>
            <person name="Spatafora J.W."/>
            <person name="Visel A."/>
            <person name="Grigoriev I.V."/>
        </authorList>
    </citation>
    <scope>NUCLEOTIDE SEQUENCE [LARGE SCALE GENOMIC DNA]</scope>
    <source>
        <strain evidence="2 3">CBS 931.73</strain>
    </source>
</reference>
<name>A0A1Y1XWD5_9FUNG</name>